<dbReference type="Pfam" id="PF02082">
    <property type="entry name" value="Rrf2"/>
    <property type="match status" value="1"/>
</dbReference>
<keyword evidence="2" id="KW-1185">Reference proteome</keyword>
<dbReference type="PANTHER" id="PTHR33221">
    <property type="entry name" value="WINGED HELIX-TURN-HELIX TRANSCRIPTIONAL REGULATOR, RRF2 FAMILY"/>
    <property type="match status" value="1"/>
</dbReference>
<name>A0A842HHF4_9BACT</name>
<dbReference type="PROSITE" id="PS51197">
    <property type="entry name" value="HTH_RRF2_2"/>
    <property type="match status" value="1"/>
</dbReference>
<evidence type="ECO:0000313" key="2">
    <source>
        <dbReference type="Proteomes" id="UP000546464"/>
    </source>
</evidence>
<organism evidence="1 2">
    <name type="scientific">Ruficoccus amylovorans</name>
    <dbReference type="NCBI Taxonomy" id="1804625"/>
    <lineage>
        <taxon>Bacteria</taxon>
        <taxon>Pseudomonadati</taxon>
        <taxon>Verrucomicrobiota</taxon>
        <taxon>Opitutia</taxon>
        <taxon>Puniceicoccales</taxon>
        <taxon>Cerasicoccaceae</taxon>
        <taxon>Ruficoccus</taxon>
    </lineage>
</organism>
<dbReference type="GO" id="GO:0005829">
    <property type="term" value="C:cytosol"/>
    <property type="evidence" value="ECO:0007669"/>
    <property type="project" value="TreeGrafter"/>
</dbReference>
<dbReference type="PANTHER" id="PTHR33221:SF13">
    <property type="entry name" value="TRANSCRIPTIONAL REGULATOR-RELATED"/>
    <property type="match status" value="1"/>
</dbReference>
<protein>
    <submittedName>
        <fullName evidence="1">Rrf2 family transcriptional regulator</fullName>
    </submittedName>
</protein>
<dbReference type="SUPFAM" id="SSF46785">
    <property type="entry name" value="Winged helix' DNA-binding domain"/>
    <property type="match status" value="1"/>
</dbReference>
<gene>
    <name evidence="1" type="ORF">H5P28_11985</name>
</gene>
<sequence>MKLLSDASEYAQRAVVWLAQQPRETFKLREIADGTRAAPGYLIKALQSLAKAGVLSAQRGSNGGFTLIRDPEEISVLEVVNAVDPIQRIRTCPLGLASHGTCLCPMHRRIDDAMAAIEESFGASTIADLLAEKSPSRPLCDALTVDSQA</sequence>
<dbReference type="RefSeq" id="WP_185675943.1">
    <property type="nucleotide sequence ID" value="NZ_JACHVB010000035.1"/>
</dbReference>
<dbReference type="InterPro" id="IPR030489">
    <property type="entry name" value="TR_Rrf2-type_CS"/>
</dbReference>
<evidence type="ECO:0000313" key="1">
    <source>
        <dbReference type="EMBL" id="MBC2594977.1"/>
    </source>
</evidence>
<dbReference type="PROSITE" id="PS01332">
    <property type="entry name" value="HTH_RRF2_1"/>
    <property type="match status" value="1"/>
</dbReference>
<accession>A0A842HHF4</accession>
<reference evidence="1 2" key="1">
    <citation type="submission" date="2020-07" db="EMBL/GenBank/DDBJ databases">
        <authorList>
            <person name="Feng X."/>
        </authorList>
    </citation>
    <scope>NUCLEOTIDE SEQUENCE [LARGE SCALE GENOMIC DNA]</scope>
    <source>
        <strain evidence="1 2">JCM31066</strain>
    </source>
</reference>
<dbReference type="GO" id="GO:0003700">
    <property type="term" value="F:DNA-binding transcription factor activity"/>
    <property type="evidence" value="ECO:0007669"/>
    <property type="project" value="TreeGrafter"/>
</dbReference>
<dbReference type="NCBIfam" id="TIGR00738">
    <property type="entry name" value="rrf2_super"/>
    <property type="match status" value="1"/>
</dbReference>
<dbReference type="Proteomes" id="UP000546464">
    <property type="component" value="Unassembled WGS sequence"/>
</dbReference>
<dbReference type="InterPro" id="IPR000944">
    <property type="entry name" value="Tscrpt_reg_Rrf2"/>
</dbReference>
<dbReference type="EMBL" id="JACHVB010000035">
    <property type="protein sequence ID" value="MBC2594977.1"/>
    <property type="molecule type" value="Genomic_DNA"/>
</dbReference>
<proteinExistence type="predicted"/>
<dbReference type="AlphaFoldDB" id="A0A842HHF4"/>
<dbReference type="Gene3D" id="1.10.10.10">
    <property type="entry name" value="Winged helix-like DNA-binding domain superfamily/Winged helix DNA-binding domain"/>
    <property type="match status" value="1"/>
</dbReference>
<dbReference type="InterPro" id="IPR036388">
    <property type="entry name" value="WH-like_DNA-bd_sf"/>
</dbReference>
<comment type="caution">
    <text evidence="1">The sequence shown here is derived from an EMBL/GenBank/DDBJ whole genome shotgun (WGS) entry which is preliminary data.</text>
</comment>
<dbReference type="InterPro" id="IPR036390">
    <property type="entry name" value="WH_DNA-bd_sf"/>
</dbReference>